<dbReference type="EMBL" id="JAAJBT010000008">
    <property type="protein sequence ID" value="NHM02827.1"/>
    <property type="molecule type" value="Genomic_DNA"/>
</dbReference>
<gene>
    <name evidence="1" type="ORF">G4D72_11990</name>
</gene>
<reference evidence="1 2" key="1">
    <citation type="submission" date="2020-02" db="EMBL/GenBank/DDBJ databases">
        <authorList>
            <person name="Chen W.-M."/>
        </authorList>
    </citation>
    <scope>NUCLEOTIDE SEQUENCE [LARGE SCALE GENOMIC DNA]</scope>
    <source>
        <strain evidence="1 2">KDG-16</strain>
    </source>
</reference>
<organism evidence="1 2">
    <name type="scientific">Flavobacterium difficile</name>
    <dbReference type="NCBI Taxonomy" id="2709659"/>
    <lineage>
        <taxon>Bacteria</taxon>
        <taxon>Pseudomonadati</taxon>
        <taxon>Bacteroidota</taxon>
        <taxon>Flavobacteriia</taxon>
        <taxon>Flavobacteriales</taxon>
        <taxon>Flavobacteriaceae</taxon>
        <taxon>Flavobacterium</taxon>
    </lineage>
</organism>
<evidence type="ECO:0000313" key="2">
    <source>
        <dbReference type="Proteomes" id="UP000800984"/>
    </source>
</evidence>
<sequence>MKGQVYELTDSEQKIQLNFLTDNDCRIEQSYLCEKLPDTFSNLTMEAKYRVKKLKIKHSGNKHLNVNCLIIENSDLNAKKLPRFTYIAEYENLCLPKVIVNSNEYKLRRKMTPGIILNLVRDSLVLRKDTIVFGYKKIPRKL</sequence>
<proteinExistence type="predicted"/>
<protein>
    <submittedName>
        <fullName evidence="1">Uncharacterized protein</fullName>
    </submittedName>
</protein>
<name>A0ABX0I6T6_9FLAO</name>
<dbReference type="Proteomes" id="UP000800984">
    <property type="component" value="Unassembled WGS sequence"/>
</dbReference>
<comment type="caution">
    <text evidence="1">The sequence shown here is derived from an EMBL/GenBank/DDBJ whole genome shotgun (WGS) entry which is preliminary data.</text>
</comment>
<keyword evidence="2" id="KW-1185">Reference proteome</keyword>
<accession>A0ABX0I6T6</accession>
<evidence type="ECO:0000313" key="1">
    <source>
        <dbReference type="EMBL" id="NHM02827.1"/>
    </source>
</evidence>
<dbReference type="RefSeq" id="WP_166077964.1">
    <property type="nucleotide sequence ID" value="NZ_JAAJBT010000008.1"/>
</dbReference>